<dbReference type="KEGG" id="abp:AGABI1DRAFT126840"/>
<dbReference type="eggNOG" id="KOG3005">
    <property type="taxonomic scope" value="Eukaryota"/>
</dbReference>
<dbReference type="PANTHER" id="PTHR20208:SF10">
    <property type="entry name" value="STRUCTURE-SPECIFIC ENDONUCLEASE SUBUNIT SLX1"/>
    <property type="match status" value="1"/>
</dbReference>
<dbReference type="InterPro" id="IPR013083">
    <property type="entry name" value="Znf_RING/FYVE/PHD"/>
</dbReference>
<comment type="similarity">
    <text evidence="8">Belongs to the SLX1 family.</text>
</comment>
<dbReference type="RefSeq" id="XP_007328399.1">
    <property type="nucleotide sequence ID" value="XM_007328337.1"/>
</dbReference>
<evidence type="ECO:0000256" key="8">
    <source>
        <dbReference type="HAMAP-Rule" id="MF_03100"/>
    </source>
</evidence>
<dbReference type="OMA" id="TAICTHS"/>
<gene>
    <name evidence="11" type="ORF">AGABI1DRAFT_126840</name>
</gene>
<dbReference type="PANTHER" id="PTHR20208">
    <property type="entry name" value="STRUCTURE-SPECIFIC ENDONUCLEASE SUBUNIT SLX1"/>
    <property type="match status" value="1"/>
</dbReference>
<comment type="function">
    <text evidence="8">Catalytic subunit of the SLX1-SLX4 structure-specific endonuclease that resolves DNA secondary structures generated during DNA repair and recombination. Has endonuclease activity towards branched DNA substrates, introducing single-strand cuts in duplex DNA close to junctions with ss-DNA.</text>
</comment>
<dbReference type="GO" id="GO:0000724">
    <property type="term" value="P:double-strand break repair via homologous recombination"/>
    <property type="evidence" value="ECO:0007669"/>
    <property type="project" value="TreeGrafter"/>
</dbReference>
<accession>K5XCG7</accession>
<keyword evidence="12" id="KW-1185">Reference proteome</keyword>
<dbReference type="Pfam" id="PF21202">
    <property type="entry name" value="SLX1_C"/>
    <property type="match status" value="1"/>
</dbReference>
<dbReference type="InterPro" id="IPR000305">
    <property type="entry name" value="GIY-YIG_endonuc"/>
</dbReference>
<dbReference type="Gene3D" id="3.30.40.10">
    <property type="entry name" value="Zinc/RING finger domain, C3HC4 (zinc finger)"/>
    <property type="match status" value="1"/>
</dbReference>
<dbReference type="InterPro" id="IPR035901">
    <property type="entry name" value="GIY-YIG_endonuc_sf"/>
</dbReference>
<dbReference type="SMART" id="SM00384">
    <property type="entry name" value="AT_hook"/>
    <property type="match status" value="9"/>
</dbReference>
<keyword evidence="4 8" id="KW-0378">Hydrolase</keyword>
<dbReference type="InParanoid" id="K5XCG7"/>
<comment type="subunit">
    <text evidence="8">Forms a heterodimer with SLX4.</text>
</comment>
<evidence type="ECO:0000256" key="6">
    <source>
        <dbReference type="ARBA" id="ARBA00023204"/>
    </source>
</evidence>
<reference evidence="12" key="1">
    <citation type="journal article" date="2012" name="Proc. Natl. Acad. Sci. U.S.A.">
        <title>Genome sequence of the button mushroom Agaricus bisporus reveals mechanisms governing adaptation to a humic-rich ecological niche.</title>
        <authorList>
            <person name="Morin E."/>
            <person name="Kohler A."/>
            <person name="Baker A.R."/>
            <person name="Foulongne-Oriol M."/>
            <person name="Lombard V."/>
            <person name="Nagy L.G."/>
            <person name="Ohm R.A."/>
            <person name="Patyshakuliyeva A."/>
            <person name="Brun A."/>
            <person name="Aerts A.L."/>
            <person name="Bailey A.M."/>
            <person name="Billette C."/>
            <person name="Coutinho P.M."/>
            <person name="Deakin G."/>
            <person name="Doddapaneni H."/>
            <person name="Floudas D."/>
            <person name="Grimwood J."/>
            <person name="Hilden K."/>
            <person name="Kuees U."/>
            <person name="LaButti K.M."/>
            <person name="Lapidus A."/>
            <person name="Lindquist E.A."/>
            <person name="Lucas S.M."/>
            <person name="Murat C."/>
            <person name="Riley R.W."/>
            <person name="Salamov A.A."/>
            <person name="Schmutz J."/>
            <person name="Subramanian V."/>
            <person name="Woesten H.A.B."/>
            <person name="Xu J."/>
            <person name="Eastwood D.C."/>
            <person name="Foster G.D."/>
            <person name="Sonnenberg A.S."/>
            <person name="Cullen D."/>
            <person name="de Vries R.P."/>
            <person name="Lundell T."/>
            <person name="Hibbett D.S."/>
            <person name="Henrissat B."/>
            <person name="Burton K.S."/>
            <person name="Kerrigan R.W."/>
            <person name="Challen M.P."/>
            <person name="Grigoriev I.V."/>
            <person name="Martin F."/>
        </authorList>
    </citation>
    <scope>NUCLEOTIDE SEQUENCE [LARGE SCALE GENOMIC DNA]</scope>
    <source>
        <strain evidence="12">JB137-S8 / ATCC MYA-4627 / FGSC 10392</strain>
    </source>
</reference>
<dbReference type="Pfam" id="PF01541">
    <property type="entry name" value="GIY-YIG"/>
    <property type="match status" value="1"/>
</dbReference>
<name>K5XCG7_AGABU</name>
<dbReference type="InterPro" id="IPR027520">
    <property type="entry name" value="Slx1"/>
</dbReference>
<keyword evidence="5 8" id="KW-0233">DNA recombination</keyword>
<evidence type="ECO:0000313" key="11">
    <source>
        <dbReference type="EMBL" id="EKM80802.1"/>
    </source>
</evidence>
<feature type="compositionally biased region" description="Low complexity" evidence="9">
    <location>
        <begin position="325"/>
        <end position="339"/>
    </location>
</feature>
<dbReference type="Proteomes" id="UP000008493">
    <property type="component" value="Unassembled WGS sequence"/>
</dbReference>
<evidence type="ECO:0000256" key="2">
    <source>
        <dbReference type="ARBA" id="ARBA00022759"/>
    </source>
</evidence>
<dbReference type="AlphaFoldDB" id="K5XCG7"/>
<comment type="subcellular location">
    <subcellularLocation>
        <location evidence="8">Nucleus</location>
    </subcellularLocation>
</comment>
<sequence length="722" mass="80222">MSTLKPYPFPTLYACYLLKSLRTARSYKNYIGVTYKPMYRLQQHNGNRPGGARGTALHRPWAMQLLVHGFPSFPAAMLFEYAWQNPHKSRYTRDEAGFLIFEESGRTLRHNIMILQKMIRMFPFSKWPLHVKLFTKEAACYWIALASTSPSSQFHVRSSDDKSITFENELLEKQTRKNDEMQFPPGFTYSIELSGLKRSRRLLRINDRPYLAKTEALISLKQPISCSICAEPIKRLAKDHFGTAICTHSDCTSVAHLQCLSKSWLDEERHSCSSLPTSFSSNSSSSPSTHSSSISSYHSSIDLPASAIPASNTTSSTLSSDLVSTRLSPSSSVTPTSSLAKVSTPRSVRVGTKLSFDPHHQLAISDPFGLSKGTYPRGGTCPSCGTYTLWGDIIQGCFSRSSSSAGRTVPIKRNRTHSLGQTKDSALKDLSDSGAGTPCLTHFDMLTLQDTSRKIKRKSRSSRISKPLKRHFLLAQKEELDLAKLLVEGYLPVIRREQQLRRRMPFEPFKPGLLPRKRRRARKIVRLTETTGVLPLKVRGPERPKEILDTSELSLTKRGRGRPRKILDAPVLPLTKPGRGRPKKVLAAPVIPLIKRSPGRPKKALTISAPLKKRGPGRPKKILVAPDLSLTKPSPGRPKKIMDTPDLPSTKPGRGRPKKVLATTVIPAKRGPGRPKKALAISVPLKKRGQGRPKKIVATTVIPAKRGRGRPKKILVASESSL</sequence>
<dbReference type="GeneID" id="18826584"/>
<feature type="domain" description="GIY-YIG" evidence="10">
    <location>
        <begin position="11"/>
        <end position="93"/>
    </location>
</feature>
<dbReference type="GO" id="GO:0033557">
    <property type="term" value="C:Slx1-Slx4 complex"/>
    <property type="evidence" value="ECO:0007669"/>
    <property type="project" value="UniProtKB-UniRule"/>
</dbReference>
<comment type="caution">
    <text evidence="8">Lacks conserved residue(s) required for the propagation of feature annotation.</text>
</comment>
<keyword evidence="6 8" id="KW-0234">DNA repair</keyword>
<keyword evidence="1 8" id="KW-0540">Nuclease</keyword>
<dbReference type="GO" id="GO:0008821">
    <property type="term" value="F:crossover junction DNA endonuclease activity"/>
    <property type="evidence" value="ECO:0007669"/>
    <property type="project" value="TreeGrafter"/>
</dbReference>
<dbReference type="Gene3D" id="3.40.1440.10">
    <property type="entry name" value="GIY-YIG endonuclease"/>
    <property type="match status" value="1"/>
</dbReference>
<evidence type="ECO:0000256" key="5">
    <source>
        <dbReference type="ARBA" id="ARBA00023172"/>
    </source>
</evidence>
<dbReference type="PRINTS" id="PR00929">
    <property type="entry name" value="ATHOOK"/>
</dbReference>
<dbReference type="GO" id="GO:0003677">
    <property type="term" value="F:DNA binding"/>
    <property type="evidence" value="ECO:0007669"/>
    <property type="project" value="InterPro"/>
</dbReference>
<keyword evidence="2 8" id="KW-0255">Endonuclease</keyword>
<dbReference type="HOGENOM" id="CLU_383070_0_0_1"/>
<dbReference type="InterPro" id="IPR050381">
    <property type="entry name" value="SLX1_endonuclease"/>
</dbReference>
<dbReference type="STRING" id="597362.K5XCG7"/>
<dbReference type="HAMAP" id="MF_03100">
    <property type="entry name" value="Endonuc_su_Slx1"/>
    <property type="match status" value="1"/>
</dbReference>
<keyword evidence="3 8" id="KW-0227">DNA damage</keyword>
<dbReference type="PROSITE" id="PS50164">
    <property type="entry name" value="GIY_YIG"/>
    <property type="match status" value="1"/>
</dbReference>
<evidence type="ECO:0000256" key="9">
    <source>
        <dbReference type="SAM" id="MobiDB-lite"/>
    </source>
</evidence>
<organism evidence="11 12">
    <name type="scientific">Agaricus bisporus var. burnettii (strain JB137-S8 / ATCC MYA-4627 / FGSC 10392)</name>
    <name type="common">White button mushroom</name>
    <dbReference type="NCBI Taxonomy" id="597362"/>
    <lineage>
        <taxon>Eukaryota</taxon>
        <taxon>Fungi</taxon>
        <taxon>Dikarya</taxon>
        <taxon>Basidiomycota</taxon>
        <taxon>Agaricomycotina</taxon>
        <taxon>Agaricomycetes</taxon>
        <taxon>Agaricomycetidae</taxon>
        <taxon>Agaricales</taxon>
        <taxon>Agaricineae</taxon>
        <taxon>Agaricaceae</taxon>
        <taxon>Agaricus</taxon>
    </lineage>
</organism>
<proteinExistence type="inferred from homology"/>
<dbReference type="InterPro" id="IPR017956">
    <property type="entry name" value="AT_hook_DNA-bd_motif"/>
</dbReference>
<feature type="region of interest" description="Disordered" evidence="9">
    <location>
        <begin position="325"/>
        <end position="344"/>
    </location>
</feature>
<dbReference type="EMBL" id="JH971388">
    <property type="protein sequence ID" value="EKM80802.1"/>
    <property type="molecule type" value="Genomic_DNA"/>
</dbReference>
<evidence type="ECO:0000256" key="1">
    <source>
        <dbReference type="ARBA" id="ARBA00022722"/>
    </source>
</evidence>
<dbReference type="GO" id="GO:0017108">
    <property type="term" value="F:5'-flap endonuclease activity"/>
    <property type="evidence" value="ECO:0007669"/>
    <property type="project" value="InterPro"/>
</dbReference>
<evidence type="ECO:0000256" key="7">
    <source>
        <dbReference type="ARBA" id="ARBA00023242"/>
    </source>
</evidence>
<evidence type="ECO:0000256" key="3">
    <source>
        <dbReference type="ARBA" id="ARBA00022763"/>
    </source>
</evidence>
<evidence type="ECO:0000313" key="12">
    <source>
        <dbReference type="Proteomes" id="UP000008493"/>
    </source>
</evidence>
<feature type="region of interest" description="Disordered" evidence="9">
    <location>
        <begin position="628"/>
        <end position="658"/>
    </location>
</feature>
<protein>
    <recommendedName>
        <fullName evidence="10">GIY-YIG domain-containing protein</fullName>
    </recommendedName>
</protein>
<dbReference type="OrthoDB" id="24645at2759"/>
<comment type="cofactor">
    <cofactor evidence="8">
        <name>a divalent metal cation</name>
        <dbReference type="ChEBI" id="CHEBI:60240"/>
    </cofactor>
</comment>
<dbReference type="InterPro" id="IPR048749">
    <property type="entry name" value="SLX1_C"/>
</dbReference>
<keyword evidence="7 8" id="KW-0539">Nucleus</keyword>
<evidence type="ECO:0000256" key="4">
    <source>
        <dbReference type="ARBA" id="ARBA00022801"/>
    </source>
</evidence>
<evidence type="ECO:0000259" key="10">
    <source>
        <dbReference type="PROSITE" id="PS50164"/>
    </source>
</evidence>